<keyword evidence="3 8" id="KW-0813">Transport</keyword>
<evidence type="ECO:0000313" key="11">
    <source>
        <dbReference type="Proteomes" id="UP000663855"/>
    </source>
</evidence>
<dbReference type="AlphaFoldDB" id="A0A815R6H8"/>
<evidence type="ECO:0000256" key="1">
    <source>
        <dbReference type="ARBA" id="ARBA00004651"/>
    </source>
</evidence>
<dbReference type="GO" id="GO:0005886">
    <property type="term" value="C:plasma membrane"/>
    <property type="evidence" value="ECO:0007669"/>
    <property type="project" value="TreeGrafter"/>
</dbReference>
<evidence type="ECO:0008006" key="12">
    <source>
        <dbReference type="Google" id="ProtNLM"/>
    </source>
</evidence>
<name>A0A815R6H8_9BILA</name>
<feature type="transmembrane region" description="Helical" evidence="9">
    <location>
        <begin position="219"/>
        <end position="241"/>
    </location>
</feature>
<dbReference type="SUPFAM" id="SSF81338">
    <property type="entry name" value="Aquaporin-like"/>
    <property type="match status" value="2"/>
</dbReference>
<dbReference type="InterPro" id="IPR034294">
    <property type="entry name" value="Aquaporin_transptr"/>
</dbReference>
<feature type="transmembrane region" description="Helical" evidence="9">
    <location>
        <begin position="63"/>
        <end position="81"/>
    </location>
</feature>
<keyword evidence="7 9" id="KW-0472">Membrane</keyword>
<dbReference type="InterPro" id="IPR022357">
    <property type="entry name" value="MIP_CS"/>
</dbReference>
<dbReference type="GO" id="GO:0015250">
    <property type="term" value="F:water channel activity"/>
    <property type="evidence" value="ECO:0007669"/>
    <property type="project" value="TreeGrafter"/>
</dbReference>
<protein>
    <recommendedName>
        <fullName evidence="12">Aquaporin</fullName>
    </recommendedName>
</protein>
<dbReference type="InterPro" id="IPR000425">
    <property type="entry name" value="MIP"/>
</dbReference>
<dbReference type="Gene3D" id="1.20.1080.10">
    <property type="entry name" value="Glycerol uptake facilitator protein"/>
    <property type="match status" value="2"/>
</dbReference>
<accession>A0A815R6H8</accession>
<evidence type="ECO:0000256" key="9">
    <source>
        <dbReference type="SAM" id="Phobius"/>
    </source>
</evidence>
<keyword evidence="4" id="KW-1003">Cell membrane</keyword>
<evidence type="ECO:0000256" key="6">
    <source>
        <dbReference type="ARBA" id="ARBA00022989"/>
    </source>
</evidence>
<gene>
    <name evidence="10" type="ORF">CJN711_LOCUS25758</name>
</gene>
<dbReference type="Pfam" id="PF00230">
    <property type="entry name" value="MIP"/>
    <property type="match status" value="1"/>
</dbReference>
<comment type="subcellular location">
    <subcellularLocation>
        <location evidence="1">Cell membrane</location>
        <topology evidence="1">Multi-pass membrane protein</topology>
    </subcellularLocation>
</comment>
<organism evidence="10 11">
    <name type="scientific">Rotaria magnacalcarata</name>
    <dbReference type="NCBI Taxonomy" id="392030"/>
    <lineage>
        <taxon>Eukaryota</taxon>
        <taxon>Metazoa</taxon>
        <taxon>Spiralia</taxon>
        <taxon>Gnathifera</taxon>
        <taxon>Rotifera</taxon>
        <taxon>Eurotatoria</taxon>
        <taxon>Bdelloidea</taxon>
        <taxon>Philodinida</taxon>
        <taxon>Philodinidae</taxon>
        <taxon>Rotaria</taxon>
    </lineage>
</organism>
<evidence type="ECO:0000313" key="10">
    <source>
        <dbReference type="EMBL" id="CAF1473080.1"/>
    </source>
</evidence>
<dbReference type="InterPro" id="IPR023271">
    <property type="entry name" value="Aquaporin-like"/>
</dbReference>
<keyword evidence="6 9" id="KW-1133">Transmembrane helix</keyword>
<comment type="caution">
    <text evidence="10">The sequence shown here is derived from an EMBL/GenBank/DDBJ whole genome shotgun (WGS) entry which is preliminary data.</text>
</comment>
<dbReference type="PANTHER" id="PTHR19139:SF199">
    <property type="entry name" value="MIP17260P"/>
    <property type="match status" value="1"/>
</dbReference>
<dbReference type="PRINTS" id="PR00783">
    <property type="entry name" value="MINTRINSICP"/>
</dbReference>
<evidence type="ECO:0000256" key="3">
    <source>
        <dbReference type="ARBA" id="ARBA00022448"/>
    </source>
</evidence>
<feature type="transmembrane region" description="Helical" evidence="9">
    <location>
        <begin position="253"/>
        <end position="273"/>
    </location>
</feature>
<evidence type="ECO:0000256" key="2">
    <source>
        <dbReference type="ARBA" id="ARBA00006175"/>
    </source>
</evidence>
<keyword evidence="5 8" id="KW-0812">Transmembrane</keyword>
<evidence type="ECO:0000256" key="7">
    <source>
        <dbReference type="ARBA" id="ARBA00023136"/>
    </source>
</evidence>
<dbReference type="EMBL" id="CAJNOV010012033">
    <property type="protein sequence ID" value="CAF1473080.1"/>
    <property type="molecule type" value="Genomic_DNA"/>
</dbReference>
<evidence type="ECO:0000256" key="8">
    <source>
        <dbReference type="RuleBase" id="RU000477"/>
    </source>
</evidence>
<feature type="transmembrane region" description="Helical" evidence="9">
    <location>
        <begin position="293"/>
        <end position="314"/>
    </location>
</feature>
<reference evidence="10" key="1">
    <citation type="submission" date="2021-02" db="EMBL/GenBank/DDBJ databases">
        <authorList>
            <person name="Nowell W R."/>
        </authorList>
    </citation>
    <scope>NUCLEOTIDE SEQUENCE</scope>
</reference>
<evidence type="ECO:0000256" key="5">
    <source>
        <dbReference type="ARBA" id="ARBA00022692"/>
    </source>
</evidence>
<feature type="transmembrane region" description="Helical" evidence="9">
    <location>
        <begin position="87"/>
        <end position="105"/>
    </location>
</feature>
<dbReference type="PROSITE" id="PS00221">
    <property type="entry name" value="MIP"/>
    <property type="match status" value="1"/>
</dbReference>
<dbReference type="Proteomes" id="UP000663855">
    <property type="component" value="Unassembled WGS sequence"/>
</dbReference>
<comment type="similarity">
    <text evidence="2 8">Belongs to the MIP/aquaporin (TC 1.A.8) family.</text>
</comment>
<dbReference type="PANTHER" id="PTHR19139">
    <property type="entry name" value="AQUAPORIN TRANSPORTER"/>
    <property type="match status" value="1"/>
</dbReference>
<proteinExistence type="inferred from homology"/>
<evidence type="ECO:0000256" key="4">
    <source>
        <dbReference type="ARBA" id="ARBA00022475"/>
    </source>
</evidence>
<sequence length="334" mass="35160">MATTEVQLSERQPMLTSTEEVVNSNSVASSAVQIETSTTVVRKNDADVVPEDKNKFIQVIRPLLVELIGTALFILIGMWGVCSGAGVLTAALAFGLALAVFAASFGHISGVHFNPAVTIGILIAGEIQALMAVLYIVMQLLGAVTIGILIAGEIQALMAVLYIVMQLLGGIAAGGILRLLLTTSVYGQCKGGATLLAKYAVNETAVKGAVSYGADSVRIWQGILIEFIATFVLVTVILMVVLDTKSKTGLAPLLVGLTLAVNILAIGAYTGGSLNPARSLGPAIFAHQWDDHFVYWIGPIVGAIVAGFLYRTVWAHHDRRMFVKRTPAATASKA</sequence>